<evidence type="ECO:0000313" key="1">
    <source>
        <dbReference type="EMBL" id="KAG8456730.1"/>
    </source>
</evidence>
<dbReference type="EMBL" id="JAACNH010000001">
    <property type="protein sequence ID" value="KAG8456730.1"/>
    <property type="molecule type" value="Genomic_DNA"/>
</dbReference>
<organism evidence="1 2">
    <name type="scientific">Hymenochirus boettgeri</name>
    <name type="common">Congo dwarf clawed frog</name>
    <dbReference type="NCBI Taxonomy" id="247094"/>
    <lineage>
        <taxon>Eukaryota</taxon>
        <taxon>Metazoa</taxon>
        <taxon>Chordata</taxon>
        <taxon>Craniata</taxon>
        <taxon>Vertebrata</taxon>
        <taxon>Euteleostomi</taxon>
        <taxon>Amphibia</taxon>
        <taxon>Batrachia</taxon>
        <taxon>Anura</taxon>
        <taxon>Pipoidea</taxon>
        <taxon>Pipidae</taxon>
        <taxon>Pipinae</taxon>
        <taxon>Hymenochirus</taxon>
    </lineage>
</organism>
<accession>A0A8T2KMS9</accession>
<protein>
    <submittedName>
        <fullName evidence="1">Uncharacterized protein</fullName>
    </submittedName>
</protein>
<reference evidence="1" key="1">
    <citation type="thesis" date="2020" institute="ProQuest LLC" country="789 East Eisenhower Parkway, Ann Arbor, MI, USA">
        <title>Comparative Genomics and Chromosome Evolution.</title>
        <authorList>
            <person name="Mudd A.B."/>
        </authorList>
    </citation>
    <scope>NUCLEOTIDE SEQUENCE</scope>
    <source>
        <strain evidence="1">Female2</strain>
        <tissue evidence="1">Blood</tissue>
    </source>
</reference>
<dbReference type="Proteomes" id="UP000812440">
    <property type="component" value="Chromosome 1"/>
</dbReference>
<gene>
    <name evidence="1" type="ORF">GDO86_002494</name>
</gene>
<comment type="caution">
    <text evidence="1">The sequence shown here is derived from an EMBL/GenBank/DDBJ whole genome shotgun (WGS) entry which is preliminary data.</text>
</comment>
<evidence type="ECO:0000313" key="2">
    <source>
        <dbReference type="Proteomes" id="UP000812440"/>
    </source>
</evidence>
<proteinExistence type="predicted"/>
<name>A0A8T2KMS9_9PIPI</name>
<dbReference type="AlphaFoldDB" id="A0A8T2KMS9"/>
<keyword evidence="2" id="KW-1185">Reference proteome</keyword>
<sequence length="93" mass="10973">MSFIKWKYYLAIGSLTRTHIFIDVCHTRGLPAEMFTYSALLRKVPVIEKLAKKNFPPEIRHLNKYLVLYAMDMGYRTDYCIDWSATVRTHLIS</sequence>